<name>A0A7J7IHS1_9RHOD</name>
<evidence type="ECO:0000313" key="3">
    <source>
        <dbReference type="Proteomes" id="UP000530660"/>
    </source>
</evidence>
<sequence>MQKQTPHVPVDDEDALPPPTELRWWREHEQGLANLAEQGTSAPSVRRDADWADVALPLPVEAMHENRGRLDAKPARESQLEAERAVLRAQRRNKPPAWRGFLLRASANASVEDGMRRLQIRDHKPVAKDAADRTMSADGVSVPSGRATPHLDDGERRVSRFKQRQLERRAHQTFPEN</sequence>
<dbReference type="EMBL" id="VWRR01000011">
    <property type="protein sequence ID" value="KAF6002280.1"/>
    <property type="molecule type" value="Genomic_DNA"/>
</dbReference>
<organism evidence="2 3">
    <name type="scientific">Cyanidiococcus yangmingshanensis</name>
    <dbReference type="NCBI Taxonomy" id="2690220"/>
    <lineage>
        <taxon>Eukaryota</taxon>
        <taxon>Rhodophyta</taxon>
        <taxon>Bangiophyceae</taxon>
        <taxon>Cyanidiales</taxon>
        <taxon>Cyanidiaceae</taxon>
        <taxon>Cyanidiococcus</taxon>
    </lineage>
</organism>
<dbReference type="OrthoDB" id="10546942at2759"/>
<reference evidence="2 3" key="1">
    <citation type="journal article" date="2020" name="J. Phycol.">
        <title>Comparative genome analysis reveals Cyanidiococcus gen. nov., a new extremophilic red algal genus sister to Cyanidioschyzon (Cyanidioschyzonaceae, Rhodophyta).</title>
        <authorList>
            <person name="Liu S.-L."/>
            <person name="Chiang Y.-R."/>
            <person name="Yoon H.S."/>
            <person name="Fu H.-Y."/>
        </authorList>
    </citation>
    <scope>NUCLEOTIDE SEQUENCE [LARGE SCALE GENOMIC DNA]</scope>
    <source>
        <strain evidence="2 3">THAL066</strain>
    </source>
</reference>
<evidence type="ECO:0000313" key="2">
    <source>
        <dbReference type="EMBL" id="KAF6002280.1"/>
    </source>
</evidence>
<dbReference type="Proteomes" id="UP000530660">
    <property type="component" value="Unassembled WGS sequence"/>
</dbReference>
<dbReference type="AlphaFoldDB" id="A0A7J7IHS1"/>
<evidence type="ECO:0000256" key="1">
    <source>
        <dbReference type="SAM" id="MobiDB-lite"/>
    </source>
</evidence>
<feature type="compositionally biased region" description="Basic and acidic residues" evidence="1">
    <location>
        <begin position="121"/>
        <end position="132"/>
    </location>
</feature>
<feature type="region of interest" description="Disordered" evidence="1">
    <location>
        <begin position="121"/>
        <end position="177"/>
    </location>
</feature>
<comment type="caution">
    <text evidence="2">The sequence shown here is derived from an EMBL/GenBank/DDBJ whole genome shotgun (WGS) entry which is preliminary data.</text>
</comment>
<keyword evidence="3" id="KW-1185">Reference proteome</keyword>
<protein>
    <submittedName>
        <fullName evidence="2">Uncharacterized protein</fullName>
    </submittedName>
</protein>
<accession>A0A7J7IHS1</accession>
<gene>
    <name evidence="2" type="ORF">F1559_003796</name>
</gene>
<proteinExistence type="predicted"/>
<feature type="compositionally biased region" description="Basic and acidic residues" evidence="1">
    <location>
        <begin position="149"/>
        <end position="170"/>
    </location>
</feature>